<feature type="chain" id="PRO_5011758707" description="Regulatory protein SoxS" evidence="1">
    <location>
        <begin position="24"/>
        <end position="136"/>
    </location>
</feature>
<sequence>MRLSVLLFAGLAALALFSAPARAELRLLMVEQQGCAYCALWNRQIAPAYPNTSEGRFAPLLRADLRDPPPDGVTYARKVVFTPTFLLIENGQELARMEGYVGEDFFWPMLARMLEQHTDYDPGAVEDGPAIPLEGG</sequence>
<dbReference type="Gene3D" id="3.40.30.10">
    <property type="entry name" value="Glutaredoxin"/>
    <property type="match status" value="1"/>
</dbReference>
<keyword evidence="1" id="KW-0732">Signal</keyword>
<dbReference type="EMBL" id="FNEJ01000014">
    <property type="protein sequence ID" value="SDJ00113.1"/>
    <property type="molecule type" value="Genomic_DNA"/>
</dbReference>
<evidence type="ECO:0000313" key="2">
    <source>
        <dbReference type="EMBL" id="SDJ00113.1"/>
    </source>
</evidence>
<accession>A0A1G8Q5X0</accession>
<feature type="signal peptide" evidence="1">
    <location>
        <begin position="1"/>
        <end position="23"/>
    </location>
</feature>
<evidence type="ECO:0008006" key="4">
    <source>
        <dbReference type="Google" id="ProtNLM"/>
    </source>
</evidence>
<proteinExistence type="predicted"/>
<dbReference type="OrthoDB" id="7362982at2"/>
<gene>
    <name evidence="2" type="ORF">SAMN04487993_1014114</name>
</gene>
<dbReference type="RefSeq" id="WP_089849046.1">
    <property type="nucleotide sequence ID" value="NZ_FNEJ01000014.1"/>
</dbReference>
<evidence type="ECO:0000256" key="1">
    <source>
        <dbReference type="SAM" id="SignalP"/>
    </source>
</evidence>
<protein>
    <recommendedName>
        <fullName evidence="4">Regulatory protein SoxS</fullName>
    </recommendedName>
</protein>
<reference evidence="2 3" key="1">
    <citation type="submission" date="2016-10" db="EMBL/GenBank/DDBJ databases">
        <authorList>
            <person name="de Groot N.N."/>
        </authorList>
    </citation>
    <scope>NUCLEOTIDE SEQUENCE [LARGE SCALE GENOMIC DNA]</scope>
    <source>
        <strain evidence="2 3">DSM 26424</strain>
    </source>
</reference>
<keyword evidence="3" id="KW-1185">Reference proteome</keyword>
<dbReference type="Proteomes" id="UP000199093">
    <property type="component" value="Unassembled WGS sequence"/>
</dbReference>
<organism evidence="2 3">
    <name type="scientific">Salipiger marinus</name>
    <dbReference type="NCBI Taxonomy" id="555512"/>
    <lineage>
        <taxon>Bacteria</taxon>
        <taxon>Pseudomonadati</taxon>
        <taxon>Pseudomonadota</taxon>
        <taxon>Alphaproteobacteria</taxon>
        <taxon>Rhodobacterales</taxon>
        <taxon>Roseobacteraceae</taxon>
        <taxon>Salipiger</taxon>
    </lineage>
</organism>
<evidence type="ECO:0000313" key="3">
    <source>
        <dbReference type="Proteomes" id="UP000199093"/>
    </source>
</evidence>
<dbReference type="STRING" id="555512.SAMN04487993_1014114"/>
<name>A0A1G8Q5X0_9RHOB</name>
<dbReference type="InterPro" id="IPR036249">
    <property type="entry name" value="Thioredoxin-like_sf"/>
</dbReference>
<dbReference type="SUPFAM" id="SSF52833">
    <property type="entry name" value="Thioredoxin-like"/>
    <property type="match status" value="1"/>
</dbReference>
<dbReference type="AlphaFoldDB" id="A0A1G8Q5X0"/>